<gene>
    <name evidence="1" type="ORF">Syun_016487</name>
</gene>
<accession>A0AAP0P3Y7</accession>
<reference evidence="1 2" key="1">
    <citation type="submission" date="2024-01" db="EMBL/GenBank/DDBJ databases">
        <title>Genome assemblies of Stephania.</title>
        <authorList>
            <person name="Yang L."/>
        </authorList>
    </citation>
    <scope>NUCLEOTIDE SEQUENCE [LARGE SCALE GENOMIC DNA]</scope>
    <source>
        <strain evidence="1">YNDBR</strain>
        <tissue evidence="1">Leaf</tissue>
    </source>
</reference>
<dbReference type="AlphaFoldDB" id="A0AAP0P3Y7"/>
<protein>
    <submittedName>
        <fullName evidence="1">Uncharacterized protein</fullName>
    </submittedName>
</protein>
<dbReference type="Pfam" id="PF00223">
    <property type="entry name" value="PsaA_PsaB"/>
    <property type="match status" value="1"/>
</dbReference>
<sequence>MDSYKDIESTVDVSDSTLSGHIRSLGTITTAPKLAWFQDVESMLNHHLTGLLGLARQERIRSYLLAALQASRIAALCPLSISLHL</sequence>
<dbReference type="EMBL" id="JBBNAF010000007">
    <property type="protein sequence ID" value="KAK9127690.1"/>
    <property type="molecule type" value="Genomic_DNA"/>
</dbReference>
<comment type="caution">
    <text evidence="1">The sequence shown here is derived from an EMBL/GenBank/DDBJ whole genome shotgun (WGS) entry which is preliminary data.</text>
</comment>
<evidence type="ECO:0000313" key="2">
    <source>
        <dbReference type="Proteomes" id="UP001420932"/>
    </source>
</evidence>
<organism evidence="1 2">
    <name type="scientific">Stephania yunnanensis</name>
    <dbReference type="NCBI Taxonomy" id="152371"/>
    <lineage>
        <taxon>Eukaryota</taxon>
        <taxon>Viridiplantae</taxon>
        <taxon>Streptophyta</taxon>
        <taxon>Embryophyta</taxon>
        <taxon>Tracheophyta</taxon>
        <taxon>Spermatophyta</taxon>
        <taxon>Magnoliopsida</taxon>
        <taxon>Ranunculales</taxon>
        <taxon>Menispermaceae</taxon>
        <taxon>Menispermoideae</taxon>
        <taxon>Cissampelideae</taxon>
        <taxon>Stephania</taxon>
    </lineage>
</organism>
<keyword evidence="2" id="KW-1185">Reference proteome</keyword>
<dbReference type="Proteomes" id="UP001420932">
    <property type="component" value="Unassembled WGS sequence"/>
</dbReference>
<dbReference type="Gene3D" id="1.20.1130.10">
    <property type="entry name" value="Photosystem I PsaA/PsaB"/>
    <property type="match status" value="1"/>
</dbReference>
<dbReference type="GO" id="GO:0015979">
    <property type="term" value="P:photosynthesis"/>
    <property type="evidence" value="ECO:0007669"/>
    <property type="project" value="InterPro"/>
</dbReference>
<evidence type="ECO:0000313" key="1">
    <source>
        <dbReference type="EMBL" id="KAK9127690.1"/>
    </source>
</evidence>
<dbReference type="InterPro" id="IPR036408">
    <property type="entry name" value="PSI_PsaA/B_sf"/>
</dbReference>
<dbReference type="GO" id="GO:0009579">
    <property type="term" value="C:thylakoid"/>
    <property type="evidence" value="ECO:0007669"/>
    <property type="project" value="InterPro"/>
</dbReference>
<dbReference type="InterPro" id="IPR001280">
    <property type="entry name" value="PSI_PsaA/B"/>
</dbReference>
<proteinExistence type="predicted"/>
<dbReference type="SUPFAM" id="SSF81558">
    <property type="entry name" value="Photosystem I subunits PsaA/PsaB"/>
    <property type="match status" value="1"/>
</dbReference>
<dbReference type="GO" id="GO:0016020">
    <property type="term" value="C:membrane"/>
    <property type="evidence" value="ECO:0007669"/>
    <property type="project" value="InterPro"/>
</dbReference>
<name>A0AAP0P3Y7_9MAGN</name>